<evidence type="ECO:0000256" key="4">
    <source>
        <dbReference type="HAMAP-Rule" id="MF_00028"/>
    </source>
</evidence>
<comment type="caution">
    <text evidence="7">The sequence shown here is derived from an EMBL/GenBank/DDBJ whole genome shotgun (WGS) entry which is preliminary data.</text>
</comment>
<dbReference type="Gene3D" id="3.40.50.880">
    <property type="match status" value="1"/>
</dbReference>
<dbReference type="Pfam" id="PF07685">
    <property type="entry name" value="GATase_3"/>
    <property type="match status" value="1"/>
</dbReference>
<feature type="active site" description="Nucleophile" evidence="4">
    <location>
        <position position="330"/>
    </location>
</feature>
<protein>
    <recommendedName>
        <fullName evidence="4">Cobyric acid synthase</fullName>
    </recommendedName>
</protein>
<dbReference type="InterPro" id="IPR002586">
    <property type="entry name" value="CobQ/CobB/MinD/ParA_Nub-bd_dom"/>
</dbReference>
<comment type="function">
    <text evidence="4">Catalyzes amidations at positions B, D, E, and G on adenosylcobyrinic A,C-diamide. NH(2) groups are provided by glutamine, and one molecule of ATP is hydrogenolyzed for each amidation.</text>
</comment>
<name>A0A8H2M3F0_9FIRM</name>
<dbReference type="InterPro" id="IPR004459">
    <property type="entry name" value="CobQ_synth"/>
</dbReference>
<dbReference type="UniPathway" id="UPA00148"/>
<dbReference type="InterPro" id="IPR029062">
    <property type="entry name" value="Class_I_gatase-like"/>
</dbReference>
<evidence type="ECO:0000256" key="1">
    <source>
        <dbReference type="ARBA" id="ARBA00004953"/>
    </source>
</evidence>
<dbReference type="NCBIfam" id="NF001989">
    <property type="entry name" value="PRK00784.1"/>
    <property type="match status" value="1"/>
</dbReference>
<comment type="similarity">
    <text evidence="4">Belongs to the CobB/CobQ family. CobQ subfamily.</text>
</comment>
<accession>A0A8H2M3F0</accession>
<sequence length="493" mass="54747">MTKALMILGTTSNAGKSIVTAGLARVFKRRGYRVAPFKAQNMALNSFITKDGFEMGRAQVVQAEAAGIEPDVRMNPVLLKPSSDRKSQVIVMGKVYKTLAARDYYKEKDKLFPKIIEAFESLKEDYDLILCEGAGSPSEINLKDQDMVNTGFAKKTQTPFVIVGDIDRGGVFASLAGTMLLFDQEERDLTRGFIINKFRGDPSILEPGLRQLEDITKVPVLGVLPYLDIDIEDEDSLSDHMNRFRKRGRVQIAVVRIPRISNATDFHALSLHPDVDLTYVTSPQELEEADMIIIPGSKSTMDDFKWMKERGLDSKVLQRKTAGVPIFGICGGYQMLGDWMEDPYGVESGGQLRGLGLLPMTTVFSKEKTTVQCHGQVKDLEGFYSCWSGLDFKGYEIHMGQSDLREGQNLHTNSSESQGACQGAVAGTYVHGFLDQGEIIQNLVEALLKEKNLDPGKESFDFAAYKEEQFDKLADGLEEALDIDALEKMIFQG</sequence>
<evidence type="ECO:0000259" key="6">
    <source>
        <dbReference type="Pfam" id="PF07685"/>
    </source>
</evidence>
<dbReference type="Pfam" id="PF01656">
    <property type="entry name" value="CbiA"/>
    <property type="match status" value="1"/>
</dbReference>
<evidence type="ECO:0000259" key="5">
    <source>
        <dbReference type="Pfam" id="PF01656"/>
    </source>
</evidence>
<feature type="active site" evidence="4">
    <location>
        <position position="431"/>
    </location>
</feature>
<evidence type="ECO:0000313" key="7">
    <source>
        <dbReference type="EMBL" id="VFB15849.1"/>
    </source>
</evidence>
<dbReference type="SUPFAM" id="SSF52317">
    <property type="entry name" value="Class I glutamine amidotransferase-like"/>
    <property type="match status" value="1"/>
</dbReference>
<keyword evidence="2 4" id="KW-0169">Cobalamin biosynthesis</keyword>
<feature type="domain" description="CobQ/CobB/MinD/ParA nucleotide binding" evidence="5">
    <location>
        <begin position="5"/>
        <end position="228"/>
    </location>
</feature>
<gene>
    <name evidence="4 7" type="primary">cobQ</name>
    <name evidence="7" type="ORF">NCTC13150_00356</name>
</gene>
<dbReference type="AlphaFoldDB" id="A0A8H2M3F0"/>
<dbReference type="PANTHER" id="PTHR21343:SF1">
    <property type="entry name" value="COBYRIC ACID SYNTHASE"/>
    <property type="match status" value="1"/>
</dbReference>
<dbReference type="InterPro" id="IPR011698">
    <property type="entry name" value="GATase_3"/>
</dbReference>
<dbReference type="RefSeq" id="WP_131748288.1">
    <property type="nucleotide sequence ID" value="NZ_CAACYI010000001.1"/>
</dbReference>
<dbReference type="GO" id="GO:0009236">
    <property type="term" value="P:cobalamin biosynthetic process"/>
    <property type="evidence" value="ECO:0007669"/>
    <property type="project" value="UniProtKB-UniRule"/>
</dbReference>
<organism evidence="7 8">
    <name type="scientific">Urinicoccus massiliensis</name>
    <dbReference type="NCBI Taxonomy" id="1723382"/>
    <lineage>
        <taxon>Bacteria</taxon>
        <taxon>Bacillati</taxon>
        <taxon>Bacillota</taxon>
        <taxon>Tissierellia</taxon>
        <taxon>Tissierellales</taxon>
        <taxon>Peptoniphilaceae</taxon>
        <taxon>Urinicoccus</taxon>
    </lineage>
</organism>
<dbReference type="CDD" id="cd01750">
    <property type="entry name" value="GATase1_CobQ"/>
    <property type="match status" value="1"/>
</dbReference>
<dbReference type="PROSITE" id="PS51274">
    <property type="entry name" value="GATASE_COBBQ"/>
    <property type="match status" value="1"/>
</dbReference>
<dbReference type="NCBIfam" id="TIGR00313">
    <property type="entry name" value="cobQ"/>
    <property type="match status" value="1"/>
</dbReference>
<feature type="domain" description="CobB/CobQ-like glutamine amidotransferase" evidence="6">
    <location>
        <begin position="251"/>
        <end position="437"/>
    </location>
</feature>
<dbReference type="CDD" id="cd05389">
    <property type="entry name" value="CobQ_N"/>
    <property type="match status" value="1"/>
</dbReference>
<keyword evidence="8" id="KW-1185">Reference proteome</keyword>
<reference evidence="7 8" key="1">
    <citation type="submission" date="2019-02" db="EMBL/GenBank/DDBJ databases">
        <authorList>
            <consortium name="Pathogen Informatics"/>
        </authorList>
    </citation>
    <scope>NUCLEOTIDE SEQUENCE [LARGE SCALE GENOMIC DNA]</scope>
    <source>
        <strain evidence="7 8">3012STDY7089603</strain>
    </source>
</reference>
<dbReference type="SUPFAM" id="SSF52540">
    <property type="entry name" value="P-loop containing nucleoside triphosphate hydrolases"/>
    <property type="match status" value="1"/>
</dbReference>
<dbReference type="Proteomes" id="UP000377798">
    <property type="component" value="Unassembled WGS sequence"/>
</dbReference>
<evidence type="ECO:0000256" key="3">
    <source>
        <dbReference type="ARBA" id="ARBA00022962"/>
    </source>
</evidence>
<evidence type="ECO:0000256" key="2">
    <source>
        <dbReference type="ARBA" id="ARBA00022573"/>
    </source>
</evidence>
<dbReference type="GO" id="GO:0015420">
    <property type="term" value="F:ABC-type vitamin B12 transporter activity"/>
    <property type="evidence" value="ECO:0007669"/>
    <property type="project" value="UniProtKB-UniRule"/>
</dbReference>
<proteinExistence type="inferred from homology"/>
<dbReference type="InterPro" id="IPR033949">
    <property type="entry name" value="CobQ_GATase1"/>
</dbReference>
<dbReference type="InterPro" id="IPR027417">
    <property type="entry name" value="P-loop_NTPase"/>
</dbReference>
<dbReference type="InterPro" id="IPR047045">
    <property type="entry name" value="CobQ_N"/>
</dbReference>
<evidence type="ECO:0000313" key="8">
    <source>
        <dbReference type="Proteomes" id="UP000377798"/>
    </source>
</evidence>
<dbReference type="HAMAP" id="MF_00028">
    <property type="entry name" value="CobQ"/>
    <property type="match status" value="1"/>
</dbReference>
<dbReference type="PANTHER" id="PTHR21343">
    <property type="entry name" value="DETHIOBIOTIN SYNTHETASE"/>
    <property type="match status" value="1"/>
</dbReference>
<keyword evidence="3 4" id="KW-0315">Glutamine amidotransferase</keyword>
<comment type="pathway">
    <text evidence="1 4">Cofactor biosynthesis; adenosylcobalamin biosynthesis.</text>
</comment>
<dbReference type="Gene3D" id="3.40.50.300">
    <property type="entry name" value="P-loop containing nucleotide triphosphate hydrolases"/>
    <property type="match status" value="1"/>
</dbReference>
<dbReference type="PROSITE" id="PS51273">
    <property type="entry name" value="GATASE_TYPE_1"/>
    <property type="match status" value="1"/>
</dbReference>
<dbReference type="EMBL" id="CAACYI010000001">
    <property type="protein sequence ID" value="VFB15849.1"/>
    <property type="molecule type" value="Genomic_DNA"/>
</dbReference>
<dbReference type="GO" id="GO:0003824">
    <property type="term" value="F:catalytic activity"/>
    <property type="evidence" value="ECO:0007669"/>
    <property type="project" value="InterPro"/>
</dbReference>